<dbReference type="InterPro" id="IPR000873">
    <property type="entry name" value="AMP-dep_synth/lig_dom"/>
</dbReference>
<dbReference type="SUPFAM" id="SSF47336">
    <property type="entry name" value="ACP-like"/>
    <property type="match status" value="2"/>
</dbReference>
<dbReference type="InterPro" id="IPR023213">
    <property type="entry name" value="CAT-like_dom_sf"/>
</dbReference>
<dbReference type="GO" id="GO:0008610">
    <property type="term" value="P:lipid biosynthetic process"/>
    <property type="evidence" value="ECO:0007669"/>
    <property type="project" value="UniProtKB-ARBA"/>
</dbReference>
<dbReference type="EMBL" id="FOQY01000010">
    <property type="protein sequence ID" value="SFJ56800.1"/>
    <property type="molecule type" value="Genomic_DNA"/>
</dbReference>
<gene>
    <name evidence="6" type="ORF">SAMN05216275_11015</name>
</gene>
<dbReference type="GO" id="GO:0031177">
    <property type="term" value="F:phosphopantetheine binding"/>
    <property type="evidence" value="ECO:0007669"/>
    <property type="project" value="InterPro"/>
</dbReference>
<dbReference type="InterPro" id="IPR020845">
    <property type="entry name" value="AMP-binding_CS"/>
</dbReference>
<organism evidence="6 7">
    <name type="scientific">Streptosporangium canum</name>
    <dbReference type="NCBI Taxonomy" id="324952"/>
    <lineage>
        <taxon>Bacteria</taxon>
        <taxon>Bacillati</taxon>
        <taxon>Actinomycetota</taxon>
        <taxon>Actinomycetes</taxon>
        <taxon>Streptosporangiales</taxon>
        <taxon>Streptosporangiaceae</taxon>
        <taxon>Streptosporangium</taxon>
    </lineage>
</organism>
<dbReference type="PANTHER" id="PTHR45527">
    <property type="entry name" value="NONRIBOSOMAL PEPTIDE SYNTHETASE"/>
    <property type="match status" value="1"/>
</dbReference>
<sequence length="1178" mass="124785">MSGLTHRPETDQPSFPEGTVADLIVARARAVPDAVAVAQWDEKITYRELTGRATALSARLRALGVGPETKVGICMERRPALLVALLGVLLSGGCYVPLDPAGPRLRLRDMAADAGLDVVVCDGAGAEAAGEAGLRCVAVPGPDGSADPADVPACPAAPDNLAYVLYTSGSTGRPKGVLVTHRNLVDFVLGSVASIGADETTRALAVSSLGFDASVLDLFVPLAVGGAVQLAGDADRTDPARLQRFIAEHGVTWGFATPAVLSLLDPATLPGWRVVMSGGDAVPAQLVNRWAAPGRRIVNIYGPTETTVSAVTGELVAPQATPVQIGHATPGHRCYVVDDRFRQVEPGAEGELLIGGPGVSRGYQGRPALTAEAFVPDPFSGEPGARLYRTGDMVRYADDGQLVYLGRRDGQVKVRGQRIELGEIAAVLEEHPAVTQAAVEAVPGPGGGLELVAFLTPRDAPADPGYAASRLTSAMLPGRVLRLPELPINASGKVDRAKLRELAVAARPADDSPEGETATERALAAVWRRLGVGTDFFASGGDSITAMRLVAAARGELGLDVTVDDVFAGRTLPAIAERFDKAGRLPGPELTVGHPPTLAPPQRRLWFLDQLAPEAAPYNIALAETLRGPLEVPALRAALRAVAERHAVLRWRIRQTDGVPYAVCEPPADVALTVVDLSGYGQAQRDAQLRTRLAAGASAPFDLAGGSPWRAWLYVLGPDEHVLALTLHHAVFDGWSRDTLYTDLSAAYTAAVTGREADLPPLRASYADYAVWRAERDRRDGEADLAWWAGHLRGAPTVLDLPRDRPRPAVQTYRGAEARVTLPPGTDAAVRALAADLGATPAGVLLAGLGRLLHRLTGTADHVVGAVVADRRVAAFDDLVGFFIDMVPLRLRSDEQAGFADHVRRCTRELLDVAAHPAAPLERVVEELGVRRDTSRAPLVQVMFNVLNLTEPRLDLPGLRSETIEVDKPGSPFDLTVYVAERAGAFSVEVVYNPDLFDAFRVDAMLADYVNVVGALAADPAVPVGAVALPEPLSPAAAPGAMRVADPVAAPSAIPGAGSTGTEELIAAVWREVLERDAVGFDDNFFDIGGHSLALAAVHARLCVRLGRELRMVNLFHYPNIRALAAFIDTQAGGSADRPQDDNSELARAASRAEARRNRNRRTRRVHSTTGQENDHDQ</sequence>
<keyword evidence="3" id="KW-0597">Phosphoprotein</keyword>
<feature type="domain" description="Carrier" evidence="5">
    <location>
        <begin position="495"/>
        <end position="583"/>
    </location>
</feature>
<evidence type="ECO:0000313" key="7">
    <source>
        <dbReference type="Proteomes" id="UP000199111"/>
    </source>
</evidence>
<evidence type="ECO:0000313" key="6">
    <source>
        <dbReference type="EMBL" id="SFJ56800.1"/>
    </source>
</evidence>
<dbReference type="Gene3D" id="3.40.50.12780">
    <property type="entry name" value="N-terminal domain of ligase-like"/>
    <property type="match status" value="1"/>
</dbReference>
<comment type="cofactor">
    <cofactor evidence="1">
        <name>pantetheine 4'-phosphate</name>
        <dbReference type="ChEBI" id="CHEBI:47942"/>
    </cofactor>
</comment>
<dbReference type="PROSITE" id="PS50075">
    <property type="entry name" value="CARRIER"/>
    <property type="match status" value="2"/>
</dbReference>
<dbReference type="InterPro" id="IPR042099">
    <property type="entry name" value="ANL_N_sf"/>
</dbReference>
<dbReference type="Proteomes" id="UP000199111">
    <property type="component" value="Unassembled WGS sequence"/>
</dbReference>
<dbReference type="Pfam" id="PF00550">
    <property type="entry name" value="PP-binding"/>
    <property type="match status" value="2"/>
</dbReference>
<dbReference type="SUPFAM" id="SSF56801">
    <property type="entry name" value="Acetyl-CoA synthetase-like"/>
    <property type="match status" value="1"/>
</dbReference>
<dbReference type="FunFam" id="3.40.50.12780:FF:000012">
    <property type="entry name" value="Non-ribosomal peptide synthetase"/>
    <property type="match status" value="1"/>
</dbReference>
<dbReference type="InterPro" id="IPR025110">
    <property type="entry name" value="AMP-bd_C"/>
</dbReference>
<dbReference type="Gene3D" id="3.30.300.30">
    <property type="match status" value="1"/>
</dbReference>
<dbReference type="Pfam" id="PF00668">
    <property type="entry name" value="Condensation"/>
    <property type="match status" value="1"/>
</dbReference>
<name>A0A1I3SEH4_9ACTN</name>
<dbReference type="GO" id="GO:0043041">
    <property type="term" value="P:amino acid activation for nonribosomal peptide biosynthetic process"/>
    <property type="evidence" value="ECO:0007669"/>
    <property type="project" value="TreeGrafter"/>
</dbReference>
<dbReference type="Pfam" id="PF00501">
    <property type="entry name" value="AMP-binding"/>
    <property type="match status" value="1"/>
</dbReference>
<evidence type="ECO:0000259" key="5">
    <source>
        <dbReference type="PROSITE" id="PS50075"/>
    </source>
</evidence>
<dbReference type="CDD" id="cd19531">
    <property type="entry name" value="LCL_NRPS-like"/>
    <property type="match status" value="1"/>
</dbReference>
<dbReference type="GO" id="GO:0003824">
    <property type="term" value="F:catalytic activity"/>
    <property type="evidence" value="ECO:0007669"/>
    <property type="project" value="InterPro"/>
</dbReference>
<dbReference type="InterPro" id="IPR010071">
    <property type="entry name" value="AA_adenyl_dom"/>
</dbReference>
<dbReference type="InterPro" id="IPR045851">
    <property type="entry name" value="AMP-bd_C_sf"/>
</dbReference>
<dbReference type="GO" id="GO:0005737">
    <property type="term" value="C:cytoplasm"/>
    <property type="evidence" value="ECO:0007669"/>
    <property type="project" value="TreeGrafter"/>
</dbReference>
<evidence type="ECO:0000256" key="3">
    <source>
        <dbReference type="ARBA" id="ARBA00022553"/>
    </source>
</evidence>
<dbReference type="RefSeq" id="WP_093887894.1">
    <property type="nucleotide sequence ID" value="NZ_FOQY01000010.1"/>
</dbReference>
<dbReference type="InterPro" id="IPR036736">
    <property type="entry name" value="ACP-like_sf"/>
</dbReference>
<feature type="region of interest" description="Disordered" evidence="4">
    <location>
        <begin position="1133"/>
        <end position="1178"/>
    </location>
</feature>
<keyword evidence="2" id="KW-0596">Phosphopantetheine</keyword>
<dbReference type="AlphaFoldDB" id="A0A1I3SEH4"/>
<evidence type="ECO:0000256" key="1">
    <source>
        <dbReference type="ARBA" id="ARBA00001957"/>
    </source>
</evidence>
<accession>A0A1I3SEH4</accession>
<feature type="compositionally biased region" description="Basic residues" evidence="4">
    <location>
        <begin position="1158"/>
        <end position="1167"/>
    </location>
</feature>
<dbReference type="PANTHER" id="PTHR45527:SF1">
    <property type="entry name" value="FATTY ACID SYNTHASE"/>
    <property type="match status" value="1"/>
</dbReference>
<dbReference type="Pfam" id="PF13193">
    <property type="entry name" value="AMP-binding_C"/>
    <property type="match status" value="1"/>
</dbReference>
<feature type="domain" description="Carrier" evidence="5">
    <location>
        <begin position="1057"/>
        <end position="1132"/>
    </location>
</feature>
<dbReference type="PROSITE" id="PS00012">
    <property type="entry name" value="PHOSPHOPANTETHEINE"/>
    <property type="match status" value="1"/>
</dbReference>
<dbReference type="Gene3D" id="1.10.1200.10">
    <property type="entry name" value="ACP-like"/>
    <property type="match status" value="2"/>
</dbReference>
<reference evidence="7" key="1">
    <citation type="submission" date="2016-10" db="EMBL/GenBank/DDBJ databases">
        <authorList>
            <person name="Varghese N."/>
            <person name="Submissions S."/>
        </authorList>
    </citation>
    <scope>NUCLEOTIDE SEQUENCE [LARGE SCALE GENOMIC DNA]</scope>
    <source>
        <strain evidence="7">CGMCC 4.2126</strain>
    </source>
</reference>
<evidence type="ECO:0000256" key="2">
    <source>
        <dbReference type="ARBA" id="ARBA00022450"/>
    </source>
</evidence>
<keyword evidence="7" id="KW-1185">Reference proteome</keyword>
<dbReference type="PROSITE" id="PS00455">
    <property type="entry name" value="AMP_BINDING"/>
    <property type="match status" value="1"/>
</dbReference>
<evidence type="ECO:0000256" key="4">
    <source>
        <dbReference type="SAM" id="MobiDB-lite"/>
    </source>
</evidence>
<proteinExistence type="predicted"/>
<protein>
    <submittedName>
        <fullName evidence="6">Amino acid adenylation domain-containing protein</fullName>
    </submittedName>
</protein>
<dbReference type="SUPFAM" id="SSF52777">
    <property type="entry name" value="CoA-dependent acyltransferases"/>
    <property type="match status" value="2"/>
</dbReference>
<dbReference type="GeneID" id="96299082"/>
<dbReference type="InterPro" id="IPR006162">
    <property type="entry name" value="Ppantetheine_attach_site"/>
</dbReference>
<dbReference type="Gene3D" id="3.30.559.30">
    <property type="entry name" value="Nonribosomal peptide synthetase, condensation domain"/>
    <property type="match status" value="1"/>
</dbReference>
<dbReference type="NCBIfam" id="TIGR01733">
    <property type="entry name" value="AA-adenyl-dom"/>
    <property type="match status" value="1"/>
</dbReference>
<dbReference type="InterPro" id="IPR020806">
    <property type="entry name" value="PKS_PP-bd"/>
</dbReference>
<dbReference type="InterPro" id="IPR009081">
    <property type="entry name" value="PP-bd_ACP"/>
</dbReference>
<dbReference type="SMART" id="SM00823">
    <property type="entry name" value="PKS_PP"/>
    <property type="match status" value="2"/>
</dbReference>
<dbReference type="InterPro" id="IPR001242">
    <property type="entry name" value="Condensation_dom"/>
</dbReference>
<dbReference type="GO" id="GO:0044550">
    <property type="term" value="P:secondary metabolite biosynthetic process"/>
    <property type="evidence" value="ECO:0007669"/>
    <property type="project" value="TreeGrafter"/>
</dbReference>
<dbReference type="CDD" id="cd05930">
    <property type="entry name" value="A_NRPS"/>
    <property type="match status" value="1"/>
</dbReference>
<dbReference type="Gene3D" id="3.30.559.10">
    <property type="entry name" value="Chloramphenicol acetyltransferase-like domain"/>
    <property type="match status" value="1"/>
</dbReference>